<evidence type="ECO:0008006" key="4">
    <source>
        <dbReference type="Google" id="ProtNLM"/>
    </source>
</evidence>
<feature type="signal peptide" evidence="1">
    <location>
        <begin position="1"/>
        <end position="22"/>
    </location>
</feature>
<evidence type="ECO:0000313" key="2">
    <source>
        <dbReference type="EMBL" id="MCV9885140.1"/>
    </source>
</evidence>
<protein>
    <recommendedName>
        <fullName evidence="4">ABC transporter substrate-binding protein</fullName>
    </recommendedName>
</protein>
<evidence type="ECO:0000256" key="1">
    <source>
        <dbReference type="SAM" id="SignalP"/>
    </source>
</evidence>
<gene>
    <name evidence="2" type="ORF">OIH86_05700</name>
</gene>
<reference evidence="2 3" key="1">
    <citation type="submission" date="2022-10" db="EMBL/GenBank/DDBJ databases">
        <title>Draft genome assembly of moderately radiation resistant bacterium Metabacillus halosaccharovorans.</title>
        <authorList>
            <person name="Pal S."/>
            <person name="Gopinathan A."/>
        </authorList>
    </citation>
    <scope>NUCLEOTIDE SEQUENCE [LARGE SCALE GENOMIC DNA]</scope>
    <source>
        <strain evidence="2 3">VITHBRA001</strain>
    </source>
</reference>
<accession>A0ABT3DDJ1</accession>
<name>A0ABT3DDJ1_9BACI</name>
<feature type="chain" id="PRO_5045916965" description="ABC transporter substrate-binding protein" evidence="1">
    <location>
        <begin position="23"/>
        <end position="152"/>
    </location>
</feature>
<comment type="caution">
    <text evidence="2">The sequence shown here is derived from an EMBL/GenBank/DDBJ whole genome shotgun (WGS) entry which is preliminary data.</text>
</comment>
<dbReference type="RefSeq" id="WP_264141996.1">
    <property type="nucleotide sequence ID" value="NZ_JAOYEY010000028.1"/>
</dbReference>
<organism evidence="2 3">
    <name type="scientific">Metabacillus halosaccharovorans</name>
    <dbReference type="NCBI Taxonomy" id="930124"/>
    <lineage>
        <taxon>Bacteria</taxon>
        <taxon>Bacillati</taxon>
        <taxon>Bacillota</taxon>
        <taxon>Bacilli</taxon>
        <taxon>Bacillales</taxon>
        <taxon>Bacillaceae</taxon>
        <taxon>Metabacillus</taxon>
    </lineage>
</organism>
<dbReference type="PROSITE" id="PS51257">
    <property type="entry name" value="PROKAR_LIPOPROTEIN"/>
    <property type="match status" value="1"/>
</dbReference>
<dbReference type="EMBL" id="JAOYEY010000028">
    <property type="protein sequence ID" value="MCV9885140.1"/>
    <property type="molecule type" value="Genomic_DNA"/>
</dbReference>
<keyword evidence="3" id="KW-1185">Reference proteome</keyword>
<keyword evidence="1" id="KW-0732">Signal</keyword>
<proteinExistence type="predicted"/>
<evidence type="ECO:0000313" key="3">
    <source>
        <dbReference type="Proteomes" id="UP001526147"/>
    </source>
</evidence>
<dbReference type="Proteomes" id="UP001526147">
    <property type="component" value="Unassembled WGS sequence"/>
</dbReference>
<dbReference type="SUPFAM" id="SSF53850">
    <property type="entry name" value="Periplasmic binding protein-like II"/>
    <property type="match status" value="1"/>
</dbReference>
<dbReference type="Gene3D" id="3.40.190.10">
    <property type="entry name" value="Periplasmic binding protein-like II"/>
    <property type="match status" value="1"/>
</dbReference>
<sequence>MRKVRNAHLLLIMVLIFSFILAACSSQISAPSGQNDASDKNSEKDNLSKDGKITLTMWDGATTPETSIIYETIIKNYKELHPDIEIKRVTMKTEDIRNTIKPALTSKEGPDLFTYDSGTRLFRGLSKIRFSLRFNFICRSVWVETEIPGVGE</sequence>